<dbReference type="AlphaFoldDB" id="A0A8J7K872"/>
<sequence length="123" mass="14036">MSLIRLYLDEDASRTAFVKALRKSDVDVLTVLDTGKLAGSDEEQLIWTTQQERVIYTFNTKDFCRLHGIFIAENREHSGIIVAPRQSYSIGEQLKGVLNLIAIKSAENMKNRLEFLGSYIQRN</sequence>
<evidence type="ECO:0000259" key="1">
    <source>
        <dbReference type="Pfam" id="PF18480"/>
    </source>
</evidence>
<organism evidence="2 3">
    <name type="scientific">Plectonema cf. radiosum LEGE 06105</name>
    <dbReference type="NCBI Taxonomy" id="945769"/>
    <lineage>
        <taxon>Bacteria</taxon>
        <taxon>Bacillati</taxon>
        <taxon>Cyanobacteriota</taxon>
        <taxon>Cyanophyceae</taxon>
        <taxon>Oscillatoriophycideae</taxon>
        <taxon>Oscillatoriales</taxon>
        <taxon>Microcoleaceae</taxon>
        <taxon>Plectonema</taxon>
    </lineage>
</organism>
<reference evidence="2" key="1">
    <citation type="submission" date="2020-10" db="EMBL/GenBank/DDBJ databases">
        <authorList>
            <person name="Castelo-Branco R."/>
            <person name="Eusebio N."/>
            <person name="Adriana R."/>
            <person name="Vieira A."/>
            <person name="Brugerolle De Fraissinette N."/>
            <person name="Rezende De Castro R."/>
            <person name="Schneider M.P."/>
            <person name="Vasconcelos V."/>
            <person name="Leao P.N."/>
        </authorList>
    </citation>
    <scope>NUCLEOTIDE SEQUENCE</scope>
    <source>
        <strain evidence="2">LEGE 06105</strain>
    </source>
</reference>
<accession>A0A8J7K872</accession>
<evidence type="ECO:0000313" key="3">
    <source>
        <dbReference type="Proteomes" id="UP000620559"/>
    </source>
</evidence>
<dbReference type="Proteomes" id="UP000620559">
    <property type="component" value="Unassembled WGS sequence"/>
</dbReference>
<keyword evidence="3" id="KW-1185">Reference proteome</keyword>
<proteinExistence type="predicted"/>
<gene>
    <name evidence="2" type="ORF">IQ247_29535</name>
</gene>
<dbReference type="RefSeq" id="WP_193925504.1">
    <property type="nucleotide sequence ID" value="NZ_JADEWL010000200.1"/>
</dbReference>
<protein>
    <submittedName>
        <fullName evidence="2">DUF5615 family PIN-like protein</fullName>
    </submittedName>
</protein>
<comment type="caution">
    <text evidence="2">The sequence shown here is derived from an EMBL/GenBank/DDBJ whole genome shotgun (WGS) entry which is preliminary data.</text>
</comment>
<feature type="domain" description="DUF5615" evidence="1">
    <location>
        <begin position="5"/>
        <end position="116"/>
    </location>
</feature>
<dbReference type="InterPro" id="IPR041049">
    <property type="entry name" value="DUF5615"/>
</dbReference>
<dbReference type="Pfam" id="PF18480">
    <property type="entry name" value="DUF5615"/>
    <property type="match status" value="1"/>
</dbReference>
<name>A0A8J7K872_9CYAN</name>
<evidence type="ECO:0000313" key="2">
    <source>
        <dbReference type="EMBL" id="MBE9216747.1"/>
    </source>
</evidence>
<dbReference type="EMBL" id="JADEWL010000200">
    <property type="protein sequence ID" value="MBE9216747.1"/>
    <property type="molecule type" value="Genomic_DNA"/>
</dbReference>